<feature type="chain" id="PRO_5039032866" description="LGFP repeat-containing protein" evidence="1">
    <location>
        <begin position="21"/>
        <end position="569"/>
    </location>
</feature>
<keyword evidence="1" id="KW-0732">Signal</keyword>
<evidence type="ECO:0000313" key="2">
    <source>
        <dbReference type="EMBL" id="OYN89164.1"/>
    </source>
</evidence>
<comment type="caution">
    <text evidence="2">The sequence shown here is derived from an EMBL/GenBank/DDBJ whole genome shotgun (WGS) entry which is preliminary data.</text>
</comment>
<dbReference type="AlphaFoldDB" id="A0A255EC73"/>
<dbReference type="PROSITE" id="PS51257">
    <property type="entry name" value="PROKAR_LIPOPROTEIN"/>
    <property type="match status" value="1"/>
</dbReference>
<feature type="signal peptide" evidence="1">
    <location>
        <begin position="1"/>
        <end position="20"/>
    </location>
</feature>
<accession>A0A255EC73</accession>
<reference evidence="2 3" key="1">
    <citation type="submission" date="2017-07" db="EMBL/GenBank/DDBJ databases">
        <title>Draft whole genome sequences of clinical Proprionibacteriaceae strains.</title>
        <authorList>
            <person name="Bernier A.-M."/>
            <person name="Bernard K."/>
            <person name="Domingo M.-C."/>
        </authorList>
    </citation>
    <scope>NUCLEOTIDE SEQUENCE [LARGE SCALE GENOMIC DNA]</scope>
    <source>
        <strain evidence="2 3">NML 150081</strain>
    </source>
</reference>
<dbReference type="Proteomes" id="UP000216300">
    <property type="component" value="Unassembled WGS sequence"/>
</dbReference>
<evidence type="ECO:0008006" key="4">
    <source>
        <dbReference type="Google" id="ProtNLM"/>
    </source>
</evidence>
<dbReference type="EMBL" id="NMVJ01000010">
    <property type="protein sequence ID" value="OYN89164.1"/>
    <property type="molecule type" value="Genomic_DNA"/>
</dbReference>
<dbReference type="Pfam" id="PF08310">
    <property type="entry name" value="LGFP"/>
    <property type="match status" value="5"/>
</dbReference>
<keyword evidence="3" id="KW-1185">Reference proteome</keyword>
<gene>
    <name evidence="2" type="ORF">CGZ91_12995</name>
</gene>
<organism evidence="2 3">
    <name type="scientific">Parenemella sanctibonifatiensis</name>
    <dbReference type="NCBI Taxonomy" id="2016505"/>
    <lineage>
        <taxon>Bacteria</taxon>
        <taxon>Bacillati</taxon>
        <taxon>Actinomycetota</taxon>
        <taxon>Actinomycetes</taxon>
        <taxon>Propionibacteriales</taxon>
        <taxon>Propionibacteriaceae</taxon>
        <taxon>Parenemella</taxon>
    </lineage>
</organism>
<evidence type="ECO:0000313" key="3">
    <source>
        <dbReference type="Proteomes" id="UP000216300"/>
    </source>
</evidence>
<dbReference type="InterPro" id="IPR013207">
    <property type="entry name" value="LGFP"/>
</dbReference>
<proteinExistence type="predicted"/>
<evidence type="ECO:0000256" key="1">
    <source>
        <dbReference type="SAM" id="SignalP"/>
    </source>
</evidence>
<sequence length="569" mass="62123">MRTVLVFLITVVVSCAVVLAQPVRVAVAQETPVDDVPYLIRAKHCQLTADGSLEHQWERVQTYYKGGWLAFFGLGGADPMLCGLHFTVNPPGKKLARHGLKHIASHSAQFEQIVLRISMLSEGSHRYRWESLVDDIIQTLYSYFEAVKVDGEPNSFCRFGTIQWHYTPTGASYVKDFKLITQRAGNVFSQDVIGSLYPDTRPCDGARARGTQPVAVVIRCDVNYCEAAGGDRGNLVYSSRGSYIVGPPMVEAWNRTGRLDALGVPIEHPFFGLRDEGGAQRFEKGIIYWTPSLGAYESHGPILDKYGSLGWETGFLRYPTSDVFCGLKAGGCAQRFQGGLMYRHSGGAFFVRGSILDAYAGLGWEQSVLGYPVSDEICGIRDGGCYQNFQNGGIVWSPSTGAQPSYGPIRAKWATLDYERGWLGYPTSSPRCSLPGGGCSQAFQGGVIVWSNGSGAHFMRGEIRKTYDGRGGPGVLGYPTTDEICGLSRGGCRQELSRERAALYWSPASGTFTVQGLIRDHWKANGAEAGAFGYPVSFEQAMNGGITQYFENGFIHYDPATGAVYGAFQ</sequence>
<name>A0A255EC73_9ACTN</name>
<dbReference type="RefSeq" id="WP_094455770.1">
    <property type="nucleotide sequence ID" value="NZ_NMVJ01000010.1"/>
</dbReference>
<protein>
    <recommendedName>
        <fullName evidence="4">LGFP repeat-containing protein</fullName>
    </recommendedName>
</protein>
<dbReference type="OrthoDB" id="3725384at2"/>